<dbReference type="InterPro" id="IPR023393">
    <property type="entry name" value="START-like_dom_sf"/>
</dbReference>
<reference evidence="1 2" key="1">
    <citation type="submission" date="2020-04" db="EMBL/GenBank/DDBJ databases">
        <title>Draft Genome Sequence of Streptomyces morookaense DSM 40503, an 8-azaguanine-producing strain.</title>
        <authorList>
            <person name="Qi J."/>
            <person name="Gao J.-M."/>
        </authorList>
    </citation>
    <scope>NUCLEOTIDE SEQUENCE [LARGE SCALE GENOMIC DNA]</scope>
    <source>
        <strain evidence="1 2">DSM 40503</strain>
    </source>
</reference>
<dbReference type="SUPFAM" id="SSF55961">
    <property type="entry name" value="Bet v1-like"/>
    <property type="match status" value="1"/>
</dbReference>
<comment type="caution">
    <text evidence="1">The sequence shown here is derived from an EMBL/GenBank/DDBJ whole genome shotgun (WGS) entry which is preliminary data.</text>
</comment>
<proteinExistence type="predicted"/>
<dbReference type="Pfam" id="PF10604">
    <property type="entry name" value="Polyketide_cyc2"/>
    <property type="match status" value="1"/>
</dbReference>
<dbReference type="Proteomes" id="UP000587462">
    <property type="component" value="Unassembled WGS sequence"/>
</dbReference>
<name>A0A7Y7B9R0_STRMO</name>
<dbReference type="RefSeq" id="WP_171086524.1">
    <property type="nucleotide sequence ID" value="NZ_BNBU01000001.1"/>
</dbReference>
<keyword evidence="2" id="KW-1185">Reference proteome</keyword>
<sequence length="176" mass="19085">MRYADGPRAECEVLVAAAPRVVWELVSDIGLPARTSPELQRVEWLDGASGPVVGARFAGFNNHPKIGDWRTVSQVVECDEERAFAWAVIDVDGRFGHAVDDPAQALATWRFTLEPEGNGTRLRHSVRVGPGSSGLSSIIARMPEKEEQLIAARLAELRTGIEATLNGVKSLAETGR</sequence>
<accession>A0A7Y7B9R0</accession>
<evidence type="ECO:0000313" key="2">
    <source>
        <dbReference type="Proteomes" id="UP000587462"/>
    </source>
</evidence>
<dbReference type="Gene3D" id="3.30.530.20">
    <property type="match status" value="1"/>
</dbReference>
<dbReference type="InterPro" id="IPR019587">
    <property type="entry name" value="Polyketide_cyclase/dehydratase"/>
</dbReference>
<organism evidence="1 2">
    <name type="scientific">Streptomyces morookaense</name>
    <name type="common">Streptoverticillium morookaense</name>
    <dbReference type="NCBI Taxonomy" id="1970"/>
    <lineage>
        <taxon>Bacteria</taxon>
        <taxon>Bacillati</taxon>
        <taxon>Actinomycetota</taxon>
        <taxon>Actinomycetes</taxon>
        <taxon>Kitasatosporales</taxon>
        <taxon>Streptomycetaceae</taxon>
        <taxon>Streptomyces</taxon>
    </lineage>
</organism>
<dbReference type="CDD" id="cd07812">
    <property type="entry name" value="SRPBCC"/>
    <property type="match status" value="1"/>
</dbReference>
<evidence type="ECO:0000313" key="1">
    <source>
        <dbReference type="EMBL" id="NVK81620.1"/>
    </source>
</evidence>
<gene>
    <name evidence="1" type="ORF">HG542_28805</name>
</gene>
<dbReference type="EMBL" id="JABBXF010000088">
    <property type="protein sequence ID" value="NVK81620.1"/>
    <property type="molecule type" value="Genomic_DNA"/>
</dbReference>
<dbReference type="AlphaFoldDB" id="A0A7Y7B9R0"/>
<protein>
    <submittedName>
        <fullName evidence="1">SRPBCC family protein</fullName>
    </submittedName>
</protein>